<dbReference type="InterPro" id="IPR013320">
    <property type="entry name" value="ConA-like_dom_sf"/>
</dbReference>
<evidence type="ECO:0000313" key="6">
    <source>
        <dbReference type="Proteomes" id="UP000663981"/>
    </source>
</evidence>
<keyword evidence="2" id="KW-1015">Disulfide bond</keyword>
<dbReference type="Pfam" id="PF05345">
    <property type="entry name" value="He_PIG"/>
    <property type="match status" value="1"/>
</dbReference>
<name>A0ABS3NAR3_9BACI</name>
<keyword evidence="6" id="KW-1185">Reference proteome</keyword>
<dbReference type="SUPFAM" id="SSF49899">
    <property type="entry name" value="Concanavalin A-like lectins/glucanases"/>
    <property type="match status" value="1"/>
</dbReference>
<dbReference type="Pfam" id="PF00754">
    <property type="entry name" value="F5_F8_type_C"/>
    <property type="match status" value="1"/>
</dbReference>
<reference evidence="5 6" key="1">
    <citation type="submission" date="2021-03" db="EMBL/GenBank/DDBJ databases">
        <title>Whole genome sequence of Metabacillus bambusae BG109.</title>
        <authorList>
            <person name="Jeong J.W."/>
        </authorList>
    </citation>
    <scope>NUCLEOTIDE SEQUENCE [LARGE SCALE GENOMIC DNA]</scope>
    <source>
        <strain evidence="5 6">BG109</strain>
    </source>
</reference>
<dbReference type="InterPro" id="IPR015919">
    <property type="entry name" value="Cadherin-like_sf"/>
</dbReference>
<evidence type="ECO:0000256" key="2">
    <source>
        <dbReference type="ARBA" id="ARBA00023157"/>
    </source>
</evidence>
<gene>
    <name evidence="5" type="ORF">I7822_27245</name>
</gene>
<protein>
    <submittedName>
        <fullName evidence="5">Discoidin domain-containing protein</fullName>
    </submittedName>
</protein>
<dbReference type="InterPro" id="IPR000421">
    <property type="entry name" value="FA58C"/>
</dbReference>
<feature type="domain" description="F5/8 type C" evidence="4">
    <location>
        <begin position="616"/>
        <end position="756"/>
    </location>
</feature>
<dbReference type="PANTHER" id="PTHR47635:SF2">
    <property type="entry name" value="LAMG-LIKE JELLYROLL FOLD DOMAIN-CONTAINING PROTEIN"/>
    <property type="match status" value="1"/>
</dbReference>
<evidence type="ECO:0000259" key="4">
    <source>
        <dbReference type="PROSITE" id="PS50022"/>
    </source>
</evidence>
<dbReference type="Proteomes" id="UP000663981">
    <property type="component" value="Unassembled WGS sequence"/>
</dbReference>
<dbReference type="PROSITE" id="PS50022">
    <property type="entry name" value="FA58C_3"/>
    <property type="match status" value="1"/>
</dbReference>
<keyword evidence="3" id="KW-0175">Coiled coil</keyword>
<dbReference type="PANTHER" id="PTHR47635">
    <property type="entry name" value="CUB DOMAIN-CONTAINING PROTEIN"/>
    <property type="match status" value="1"/>
</dbReference>
<dbReference type="Gene3D" id="2.60.120.200">
    <property type="match status" value="1"/>
</dbReference>
<dbReference type="Gene3D" id="2.60.40.10">
    <property type="entry name" value="Immunoglobulins"/>
    <property type="match status" value="2"/>
</dbReference>
<dbReference type="Gene3D" id="1.20.1270.90">
    <property type="entry name" value="AF1782-like"/>
    <property type="match status" value="1"/>
</dbReference>
<feature type="coiled-coil region" evidence="3">
    <location>
        <begin position="1395"/>
        <end position="1423"/>
    </location>
</feature>
<accession>A0ABS3NAR3</accession>
<comment type="caution">
    <text evidence="5">The sequence shown here is derived from an EMBL/GenBank/DDBJ whole genome shotgun (WGS) entry which is preliminary data.</text>
</comment>
<dbReference type="SUPFAM" id="SSF49313">
    <property type="entry name" value="Cadherin-like"/>
    <property type="match status" value="1"/>
</dbReference>
<evidence type="ECO:0000256" key="1">
    <source>
        <dbReference type="ARBA" id="ARBA00022729"/>
    </source>
</evidence>
<evidence type="ECO:0000313" key="5">
    <source>
        <dbReference type="EMBL" id="MBO1515313.1"/>
    </source>
</evidence>
<dbReference type="RefSeq" id="WP_207982199.1">
    <property type="nucleotide sequence ID" value="NZ_JAGDEL010000035.1"/>
</dbReference>
<organism evidence="5 6">
    <name type="scientific">Metabacillus bambusae</name>
    <dbReference type="NCBI Taxonomy" id="2795218"/>
    <lineage>
        <taxon>Bacteria</taxon>
        <taxon>Bacillati</taxon>
        <taxon>Bacillota</taxon>
        <taxon>Bacilli</taxon>
        <taxon>Bacillales</taxon>
        <taxon>Bacillaceae</taxon>
        <taxon>Metabacillus</taxon>
    </lineage>
</organism>
<dbReference type="SMART" id="SM00560">
    <property type="entry name" value="LamGL"/>
    <property type="match status" value="1"/>
</dbReference>
<dbReference type="Pfam" id="PF13385">
    <property type="entry name" value="Laminin_G_3"/>
    <property type="match status" value="1"/>
</dbReference>
<keyword evidence="1" id="KW-0732">Signal</keyword>
<dbReference type="InterPro" id="IPR008979">
    <property type="entry name" value="Galactose-bd-like_sf"/>
</dbReference>
<proteinExistence type="predicted"/>
<evidence type="ECO:0000256" key="3">
    <source>
        <dbReference type="SAM" id="Coils"/>
    </source>
</evidence>
<dbReference type="Gene3D" id="2.60.120.260">
    <property type="entry name" value="Galactose-binding domain-like"/>
    <property type="match status" value="2"/>
</dbReference>
<dbReference type="InterPro" id="IPR006558">
    <property type="entry name" value="LamG-like"/>
</dbReference>
<dbReference type="EMBL" id="JAGDEL010000035">
    <property type="protein sequence ID" value="MBO1515313.1"/>
    <property type="molecule type" value="Genomic_DNA"/>
</dbReference>
<dbReference type="InterPro" id="IPR013783">
    <property type="entry name" value="Ig-like_fold"/>
</dbReference>
<dbReference type="SUPFAM" id="SSF49785">
    <property type="entry name" value="Galactose-binding domain-like"/>
    <property type="match status" value="2"/>
</dbReference>
<sequence length="1449" mass="160693">MAAHTDVNGDPTIIYKKLAGGYRGRIGGNVYGLYYYYKYSQGLDMEKEAPYFTEMFKKRLPFWWESPDGGGDYWLYIPKEAEAEGAELLPKVSANPDWIEFEQRYTSLDANSNAVQEGDTSFVQVNATEQGSKVAIVGSATGSKTIGFRIRTNGTANMNINLGLEGKLTLPDTKGQWKYMTYNLSDFQFFGDLVYLTIKGNMGTMVDIDHINTKAGEQLTPPTFKSGNTTLKLFGYVGSDAMIEFDFSATDENASEVISYQMDHKPEGAMFDESTGAFSWKPAKSGTYSIVVGASDGTVVTTREVQIKVAEDRQSTVNAVISPYDANTKYIKSTLDQYNQAYDDVMNLISSASDDVFYQKLEELNIAVQNLLELTPLLEDGSMDYSHMFVSSTFGNQLPNLLDGAPDSFAGYYLAENLTYYMDFGSDYRVSADSFQMQVRASFPERIGGVTLFGSNDKENWTRLTQGTTIVSEDMQTLAVSDDLKNKQFRFLKAQMIDPPSGEKSMFELAEFRIFGERHEVVNKLSSVSISSDQSKQNRIVSGDTVKLSFTSTEVIKDVNVTIQGQPATVKSDDGINWLAKAVMGPDATVGTVKFSINYKTKDGVEAAETLFTTDNSSLYLADESDLIRYIIETTDITDSSGRSKEDAAKTASVLFDGDPGSITDYRVNGSGYGGWVTFDFKEGGYAQLTRVELLARQDGHYNRIGNTVIQGSNDGETWSTISDGAAATREWQTLTINSTEKYRYIRIYNSSNWYGNMSEVRFHGESFVENFVPIENVSIRSDNPDDSSIALPGDTVTLTFTTEYSLKNARVYFGKEELNVFSKDNRTWSAQYTVDKGNYTVGKLGFVIISDNGPTVGNTTDDTEVLVIDSLDVALEEAENLDAENYTRLSYYQFINQVQLVKDKLDSPKYSETELAKMLYDAKSFLVQDLGTIYSFEGNAESSNGISHGTVSGTSVYKDGKIGQAIELNGSDSYITLPENHPLSDYDEMTVATWVKWNGGSNWQRIFDFGNNTSEYLFLTPKSGSNKLRFALKNGGGEQFVETSPLPVNEWVHVAVTLGNKTAKLYVNGEEAASADGITIKPSDFAPTINYIGKSMWPDPLFNGMLDEFSIFNYALSADQIMDVYNNNPIENVDTTLLDFLLDEANKALNQGDYPDERKEQLLKAIDQAELVFEGDLTQEAVDHASAALDESIKNLEKPVDSTPPEGQFTINNGAEFTNNQTVKLSLEATDDMSEGIFVRYSTNAEEWTDWEEYNTSKELTLPSGDGEKTVFVEFKDQAGNSSESYQQTITFDTTAPVIEFIGHQETYSVDSTIKITCNITDELSGIASEECQNVEGTAYEFKLGINKVTATATDNVGNTTKKEIQFTVTVDFDSLSRLTESFVTKEEVALSLIEKLQEAKVSAENNNKQAMNGQINAFENQLKAQSGKEISEENTKILLNLLIQLKD</sequence>